<evidence type="ECO:0000313" key="4">
    <source>
        <dbReference type="EMBL" id="CRK32461.1"/>
    </source>
</evidence>
<dbReference type="STRING" id="100787.A0A0G4ME60"/>
<keyword evidence="5" id="KW-1185">Reference proteome</keyword>
<evidence type="ECO:0000256" key="3">
    <source>
        <dbReference type="PROSITE-ProRule" id="PRU00339"/>
    </source>
</evidence>
<dbReference type="EMBL" id="CVQH01022148">
    <property type="protein sequence ID" value="CRK32461.1"/>
    <property type="molecule type" value="Genomic_DNA"/>
</dbReference>
<dbReference type="PANTHER" id="PTHR15704:SF7">
    <property type="entry name" value="SUPERKILLER COMPLEX PROTEIN 3"/>
    <property type="match status" value="1"/>
</dbReference>
<dbReference type="InterPro" id="IPR039226">
    <property type="entry name" value="Ski3/TTC37"/>
</dbReference>
<evidence type="ECO:0000256" key="2">
    <source>
        <dbReference type="ARBA" id="ARBA00022803"/>
    </source>
</evidence>
<dbReference type="GO" id="GO:0055087">
    <property type="term" value="C:Ski complex"/>
    <property type="evidence" value="ECO:0007669"/>
    <property type="project" value="InterPro"/>
</dbReference>
<organism evidence="4 5">
    <name type="scientific">Verticillium longisporum</name>
    <name type="common">Verticillium dahliae var. longisporum</name>
    <dbReference type="NCBI Taxonomy" id="100787"/>
    <lineage>
        <taxon>Eukaryota</taxon>
        <taxon>Fungi</taxon>
        <taxon>Dikarya</taxon>
        <taxon>Ascomycota</taxon>
        <taxon>Pezizomycotina</taxon>
        <taxon>Sordariomycetes</taxon>
        <taxon>Hypocreomycetidae</taxon>
        <taxon>Glomerellales</taxon>
        <taxon>Plectosphaerellaceae</taxon>
        <taxon>Verticillium</taxon>
    </lineage>
</organism>
<evidence type="ECO:0000313" key="5">
    <source>
        <dbReference type="Proteomes" id="UP000044602"/>
    </source>
</evidence>
<evidence type="ECO:0000256" key="1">
    <source>
        <dbReference type="ARBA" id="ARBA00022737"/>
    </source>
</evidence>
<dbReference type="InterPro" id="IPR019734">
    <property type="entry name" value="TPR_rpt"/>
</dbReference>
<keyword evidence="1" id="KW-0677">Repeat</keyword>
<dbReference type="PANTHER" id="PTHR15704">
    <property type="entry name" value="SUPERKILLER 3 PROTEIN-RELATED"/>
    <property type="match status" value="1"/>
</dbReference>
<dbReference type="PROSITE" id="PS50005">
    <property type="entry name" value="TPR"/>
    <property type="match status" value="1"/>
</dbReference>
<dbReference type="SUPFAM" id="SSF48452">
    <property type="entry name" value="TPR-like"/>
    <property type="match status" value="1"/>
</dbReference>
<reference evidence="4 5" key="1">
    <citation type="submission" date="2015-05" db="EMBL/GenBank/DDBJ databases">
        <authorList>
            <person name="Wang D.B."/>
            <person name="Wang M."/>
        </authorList>
    </citation>
    <scope>NUCLEOTIDE SEQUENCE [LARGE SCALE GENOMIC DNA]</scope>
    <source>
        <strain evidence="4">VL1</strain>
    </source>
</reference>
<dbReference type="GO" id="GO:0006401">
    <property type="term" value="P:RNA catabolic process"/>
    <property type="evidence" value="ECO:0007669"/>
    <property type="project" value="InterPro"/>
</dbReference>
<accession>A0A0G4ME60</accession>
<dbReference type="InterPro" id="IPR011990">
    <property type="entry name" value="TPR-like_helical_dom_sf"/>
</dbReference>
<dbReference type="AlphaFoldDB" id="A0A0G4ME60"/>
<keyword evidence="2 3" id="KW-0802">TPR repeat</keyword>
<dbReference type="Proteomes" id="UP000044602">
    <property type="component" value="Unassembled WGS sequence"/>
</dbReference>
<sequence length="109" mass="12009">MRCFKRAIELEAGNSEFWNSLGVVTSEISPAVAQHSFVRSVHLNERSPVAWANLGTLALLQNDVRLANEAFTRAQSTDPDYAHAWLGQGFVALLLGEPKEARGLFTHAM</sequence>
<gene>
    <name evidence="4" type="ORF">BN1708_019015</name>
</gene>
<dbReference type="Gene3D" id="1.25.40.10">
    <property type="entry name" value="Tetratricopeptide repeat domain"/>
    <property type="match status" value="1"/>
</dbReference>
<name>A0A0G4ME60_VERLO</name>
<dbReference type="Pfam" id="PF13432">
    <property type="entry name" value="TPR_16"/>
    <property type="match status" value="1"/>
</dbReference>
<feature type="repeat" description="TPR" evidence="3">
    <location>
        <begin position="48"/>
        <end position="81"/>
    </location>
</feature>
<proteinExistence type="predicted"/>
<protein>
    <submittedName>
        <fullName evidence="4">Uncharacterized protein</fullName>
    </submittedName>
</protein>
<feature type="non-terminal residue" evidence="4">
    <location>
        <position position="109"/>
    </location>
</feature>